<comment type="caution">
    <text evidence="1">The sequence shown here is derived from an EMBL/GenBank/DDBJ whole genome shotgun (WGS) entry which is preliminary data.</text>
</comment>
<dbReference type="Proteomes" id="UP000321085">
    <property type="component" value="Unassembled WGS sequence"/>
</dbReference>
<proteinExistence type="predicted"/>
<gene>
    <name evidence="1" type="ORF">MAE02_61620</name>
</gene>
<name>A0A512C2M5_9HYPH</name>
<evidence type="ECO:0000313" key="1">
    <source>
        <dbReference type="EMBL" id="GEO18466.1"/>
    </source>
</evidence>
<dbReference type="AlphaFoldDB" id="A0A512C2M5"/>
<organism evidence="1 2">
    <name type="scientific">Microvirga aerophila</name>
    <dbReference type="NCBI Taxonomy" id="670291"/>
    <lineage>
        <taxon>Bacteria</taxon>
        <taxon>Pseudomonadati</taxon>
        <taxon>Pseudomonadota</taxon>
        <taxon>Alphaproteobacteria</taxon>
        <taxon>Hyphomicrobiales</taxon>
        <taxon>Methylobacteriaceae</taxon>
        <taxon>Microvirga</taxon>
    </lineage>
</organism>
<protein>
    <submittedName>
        <fullName evidence="1">Uncharacterized protein</fullName>
    </submittedName>
</protein>
<keyword evidence="2" id="KW-1185">Reference proteome</keyword>
<reference evidence="1 2" key="1">
    <citation type="submission" date="2019-07" db="EMBL/GenBank/DDBJ databases">
        <title>Whole genome shotgun sequence of Microvirga aerophila NBRC 106136.</title>
        <authorList>
            <person name="Hosoyama A."/>
            <person name="Uohara A."/>
            <person name="Ohji S."/>
            <person name="Ichikawa N."/>
        </authorList>
    </citation>
    <scope>NUCLEOTIDE SEQUENCE [LARGE SCALE GENOMIC DNA]</scope>
    <source>
        <strain evidence="1 2">NBRC 106136</strain>
    </source>
</reference>
<dbReference type="EMBL" id="BJYU01000197">
    <property type="protein sequence ID" value="GEO18466.1"/>
    <property type="molecule type" value="Genomic_DNA"/>
</dbReference>
<sequence length="70" mass="7472">MGCLLEPVHVNADRNAFDADTLASYIDKICPAVGGAKFLDGAATKVVGIPPRLHTYEIIVWDDAQELCAA</sequence>
<evidence type="ECO:0000313" key="2">
    <source>
        <dbReference type="Proteomes" id="UP000321085"/>
    </source>
</evidence>
<accession>A0A512C2M5</accession>